<dbReference type="Proteomes" id="UP000035199">
    <property type="component" value="Chromosome"/>
</dbReference>
<dbReference type="KEGG" id="cmv:CMUST_00970"/>
<dbReference type="EMBL" id="CP011542">
    <property type="protein sequence ID" value="AKK04545.1"/>
    <property type="molecule type" value="Genomic_DNA"/>
</dbReference>
<keyword evidence="1" id="KW-0812">Transmembrane</keyword>
<evidence type="ECO:0000313" key="2">
    <source>
        <dbReference type="EMBL" id="AKK04545.1"/>
    </source>
</evidence>
<dbReference type="STRING" id="571915.CMUST_00970"/>
<feature type="transmembrane region" description="Helical" evidence="1">
    <location>
        <begin position="6"/>
        <end position="25"/>
    </location>
</feature>
<evidence type="ECO:0000313" key="3">
    <source>
        <dbReference type="Proteomes" id="UP000035199"/>
    </source>
</evidence>
<name>A0A0G3GVH6_9CORY</name>
<feature type="transmembrane region" description="Helical" evidence="1">
    <location>
        <begin position="64"/>
        <end position="84"/>
    </location>
</feature>
<dbReference type="AlphaFoldDB" id="A0A0G3GVH6"/>
<protein>
    <recommendedName>
        <fullName evidence="4">Multisubunit Na+/H+ antiporter, MnhF subunit</fullName>
    </recommendedName>
</protein>
<keyword evidence="3" id="KW-1185">Reference proteome</keyword>
<dbReference type="PATRIC" id="fig|571915.4.peg.197"/>
<evidence type="ECO:0008006" key="4">
    <source>
        <dbReference type="Google" id="ProtNLM"/>
    </source>
</evidence>
<feature type="transmembrane region" description="Helical" evidence="1">
    <location>
        <begin position="32"/>
        <end position="52"/>
    </location>
</feature>
<gene>
    <name evidence="2" type="ORF">CMUST_00970</name>
</gene>
<evidence type="ECO:0000256" key="1">
    <source>
        <dbReference type="SAM" id="Phobius"/>
    </source>
</evidence>
<organism evidence="2 3">
    <name type="scientific">Corynebacterium mustelae</name>
    <dbReference type="NCBI Taxonomy" id="571915"/>
    <lineage>
        <taxon>Bacteria</taxon>
        <taxon>Bacillati</taxon>
        <taxon>Actinomycetota</taxon>
        <taxon>Actinomycetes</taxon>
        <taxon>Mycobacteriales</taxon>
        <taxon>Corynebacteriaceae</taxon>
        <taxon>Corynebacterium</taxon>
    </lineage>
</organism>
<keyword evidence="1" id="KW-0472">Membrane</keyword>
<accession>A0A0G3GVH6</accession>
<dbReference type="OrthoDB" id="4427000at2"/>
<reference evidence="3" key="2">
    <citation type="submission" date="2015-05" db="EMBL/GenBank/DDBJ databases">
        <title>Complete genome sequence of Corynebacterium mustelae DSM 45274, isolated from various tissues of a male ferret with lethal sepsis.</title>
        <authorList>
            <person name="Ruckert C."/>
            <person name="Albersmeier A."/>
            <person name="Winkler A."/>
            <person name="Tauch A."/>
        </authorList>
    </citation>
    <scope>NUCLEOTIDE SEQUENCE [LARGE SCALE GENOMIC DNA]</scope>
    <source>
        <strain evidence="3">DSM 45274</strain>
    </source>
</reference>
<proteinExistence type="predicted"/>
<keyword evidence="1" id="KW-1133">Transmembrane helix</keyword>
<sequence length="89" mass="9888">MVFDYFAYAGMLLLAVSLLSIIVLIVRTKDEFVRAVVSDLVFYSMIGFYVIWSMQSETAIAYEIILLAAVAGGVLPTMSMARIISKGRR</sequence>
<reference evidence="2 3" key="1">
    <citation type="journal article" date="2015" name="Genome Announc.">
        <title>Complete Genome Sequence of the Type Strain Corynebacterium mustelae DSM 45274, Isolated from Various Tissues of a Male Ferret with Lethal Sepsis.</title>
        <authorList>
            <person name="Ruckert C."/>
            <person name="Eimer J."/>
            <person name="Winkler A."/>
            <person name="Tauch A."/>
        </authorList>
    </citation>
    <scope>NUCLEOTIDE SEQUENCE [LARGE SCALE GENOMIC DNA]</scope>
    <source>
        <strain evidence="2 3">DSM 45274</strain>
    </source>
</reference>